<evidence type="ECO:0000313" key="3">
    <source>
        <dbReference type="Proteomes" id="UP001195914"/>
    </source>
</evidence>
<organism evidence="2 3">
    <name type="scientific">Babesia divergens</name>
    <dbReference type="NCBI Taxonomy" id="32595"/>
    <lineage>
        <taxon>Eukaryota</taxon>
        <taxon>Sar</taxon>
        <taxon>Alveolata</taxon>
        <taxon>Apicomplexa</taxon>
        <taxon>Aconoidasida</taxon>
        <taxon>Piroplasmida</taxon>
        <taxon>Babesiidae</taxon>
        <taxon>Babesia</taxon>
    </lineage>
</organism>
<keyword evidence="1" id="KW-1133">Transmembrane helix</keyword>
<accession>A0AAD9GDG0</accession>
<feature type="transmembrane region" description="Helical" evidence="1">
    <location>
        <begin position="951"/>
        <end position="969"/>
    </location>
</feature>
<keyword evidence="3" id="KW-1185">Reference proteome</keyword>
<comment type="caution">
    <text evidence="2">The sequence shown here is derived from an EMBL/GenBank/DDBJ whole genome shotgun (WGS) entry which is preliminary data.</text>
</comment>
<evidence type="ECO:0000313" key="2">
    <source>
        <dbReference type="EMBL" id="KAK1936446.1"/>
    </source>
</evidence>
<keyword evidence="1" id="KW-0472">Membrane</keyword>
<dbReference type="AlphaFoldDB" id="A0AAD9GDG0"/>
<keyword evidence="1" id="KW-0812">Transmembrane</keyword>
<protein>
    <submittedName>
        <fullName evidence="2">Variant erythrocyte surface antigen-1 family protein</fullName>
    </submittedName>
</protein>
<name>A0AAD9GDG0_BABDI</name>
<proteinExistence type="predicted"/>
<reference evidence="2" key="2">
    <citation type="submission" date="2021-05" db="EMBL/GenBank/DDBJ databases">
        <authorList>
            <person name="Pain A."/>
        </authorList>
    </citation>
    <scope>NUCLEOTIDE SEQUENCE</scope>
    <source>
        <strain evidence="2">1802A</strain>
    </source>
</reference>
<sequence>MVSRMAQHTSLLVCPKNLRECIDWLLCIHGRGKISELALAVQNVLVGSHSVSDDLEALASGLANFIGYSGSAVTGRGIVRRDYVKFFEDLSPSTCQCVSSSHSHDPSCSHCAALRPVFPGSSCSLLCACAQKFKDFVDIVPKAFSSLKPKVPQTSLGLSVQVKDILGKFGSVSKIDVSQLKTSLKNFTSAFDALQKAFLSVSSKAFPSTPGSPSKSPYIAEGLYGFLHSGVEGWSKALGRALEKAEEKASGNSLKSGSEEFKALVSALRAFFLNLKAEYASAYSSANWDSLCSYKSCSCFPLYACPPQGCCEKCPKRLCAKIFLGFIPALYFGLKIVFERCKDGSEFTDWHKKISMDSYGKPESALAKFLFAWGFSSSILNDGLEAQNISSLLKDLFNASSKPLQNLYNASLKYFSRSLPSGSPLTSDSPSHPSTVRSMLLWLYGLRFTSGFSDLVLYCSSLCSPFGNSFNSDAFCYYLHVSCFLLPVSVISFIETSESTVTKFFPDAQSEISKFHYPEDLFKLFDMLLDCIRKIYIPFNFLRFQCQLTPGQAGWQNCYFGLDCSVEPLSSSTSPCCSTSAPKGYLCTASQSISNKDVHGKHCAQDKCLNALPGGCSKASESGHNTSKSKPGQKCSNPCPHPLQRFLTATSDSKSQDYSPFRLPSSFARIDFSQTPPAILPSSDKDFLTMGFKDLPEKARKGQDLYAVLACFCDDGFYPVARLCEFALYVSLQPPETFLELYVFFRKFVYSDVFKTEFPNYASGEPGTFHGEYLRIAVQRLFNHSSKSHPYDLKSLYDCSSTKGSTCGKYLFPLYNVDGVFSENFLGLYLSFVCHLAPKLKALLEKFQDDFSKSCPHCSSGSCQKIVECPCALPFLYSWGFSFWSPGDLNCVNSSGSSRHPTGHAENETGKCTQKSCSDFVTQLRLVAEGKPFEALLRIIDEFIWHIRLPFIYAFLYIWILVISYFYYVQFYKLDLLHIDSHLHLPRSFKILPSTLFSDASSKLKDLSYFTL</sequence>
<dbReference type="EMBL" id="JAHBMH010000044">
    <property type="protein sequence ID" value="KAK1936446.1"/>
    <property type="molecule type" value="Genomic_DNA"/>
</dbReference>
<evidence type="ECO:0000256" key="1">
    <source>
        <dbReference type="SAM" id="Phobius"/>
    </source>
</evidence>
<gene>
    <name evidence="2" type="ORF">X943_003535</name>
</gene>
<dbReference type="Proteomes" id="UP001195914">
    <property type="component" value="Unassembled WGS sequence"/>
</dbReference>
<reference evidence="2" key="1">
    <citation type="journal article" date="2014" name="Nucleic Acids Res.">
        <title>The evolutionary dynamics of variant antigen genes in Babesia reveal a history of genomic innovation underlying host-parasite interaction.</title>
        <authorList>
            <person name="Jackson A.P."/>
            <person name="Otto T.D."/>
            <person name="Darby A."/>
            <person name="Ramaprasad A."/>
            <person name="Xia D."/>
            <person name="Echaide I.E."/>
            <person name="Farber M."/>
            <person name="Gahlot S."/>
            <person name="Gamble J."/>
            <person name="Gupta D."/>
            <person name="Gupta Y."/>
            <person name="Jackson L."/>
            <person name="Malandrin L."/>
            <person name="Malas T.B."/>
            <person name="Moussa E."/>
            <person name="Nair M."/>
            <person name="Reid A.J."/>
            <person name="Sanders M."/>
            <person name="Sharma J."/>
            <person name="Tracey A."/>
            <person name="Quail M.A."/>
            <person name="Weir W."/>
            <person name="Wastling J.M."/>
            <person name="Hall N."/>
            <person name="Willadsen P."/>
            <person name="Lingelbach K."/>
            <person name="Shiels B."/>
            <person name="Tait A."/>
            <person name="Berriman M."/>
            <person name="Allred D.R."/>
            <person name="Pain A."/>
        </authorList>
    </citation>
    <scope>NUCLEOTIDE SEQUENCE</scope>
    <source>
        <strain evidence="2">1802A</strain>
    </source>
</reference>